<dbReference type="InterPro" id="IPR021148">
    <property type="entry name" value="Polysacc_synth_dom"/>
</dbReference>
<evidence type="ECO:0000259" key="1">
    <source>
        <dbReference type="Pfam" id="PF04669"/>
    </source>
</evidence>
<comment type="caution">
    <text evidence="2">The sequence shown here is derived from an EMBL/GenBank/DDBJ whole genome shotgun (WGS) entry which is preliminary data.</text>
</comment>
<sequence>MSLDPTTTPAPADFDAENADNFEDIEKQFAVKAVQHLEIYWRMLGLRPGSQLSFTKLDDQIYTHLCLSFPQFSTREGAAEVLVEDEIKSPGGKKVWRDFMMTYEKTVEDYNFGSLLRLDCMREYEQDNTIFVPRMQFLAIEIARNKFGLNDWVYKQESAKKSA</sequence>
<dbReference type="PANTHER" id="PTHR13410:SF9">
    <property type="entry name" value="PROTEIN PBDC1"/>
    <property type="match status" value="1"/>
</dbReference>
<dbReference type="AlphaFoldDB" id="R4XGM7"/>
<reference evidence="2 3" key="1">
    <citation type="journal article" date="2013" name="MBio">
        <title>Genome sequencing of the plant pathogen Taphrina deformans, the causal agent of peach leaf curl.</title>
        <authorList>
            <person name="Cisse O.H."/>
            <person name="Almeida J.M.G.C.F."/>
            <person name="Fonseca A."/>
            <person name="Kumar A.A."/>
            <person name="Salojaervi J."/>
            <person name="Overmyer K."/>
            <person name="Hauser P.M."/>
            <person name="Pagni M."/>
        </authorList>
    </citation>
    <scope>NUCLEOTIDE SEQUENCE [LARGE SCALE GENOMIC DNA]</scope>
    <source>
        <strain evidence="3">PYCC 5710 / ATCC 11124 / CBS 356.35 / IMI 108563 / JCM 9778 / NBRC 8474</strain>
    </source>
</reference>
<proteinExistence type="predicted"/>
<dbReference type="OrthoDB" id="10248897at2759"/>
<dbReference type="Gene3D" id="1.10.3560.10">
    <property type="entry name" value="yst0336 like domain"/>
    <property type="match status" value="1"/>
</dbReference>
<evidence type="ECO:0000313" key="3">
    <source>
        <dbReference type="Proteomes" id="UP000013776"/>
    </source>
</evidence>
<organism evidence="2 3">
    <name type="scientific">Taphrina deformans (strain PYCC 5710 / ATCC 11124 / CBS 356.35 / IMI 108563 / JCM 9778 / NBRC 8474)</name>
    <name type="common">Peach leaf curl fungus</name>
    <name type="synonym">Lalaria deformans</name>
    <dbReference type="NCBI Taxonomy" id="1097556"/>
    <lineage>
        <taxon>Eukaryota</taxon>
        <taxon>Fungi</taxon>
        <taxon>Dikarya</taxon>
        <taxon>Ascomycota</taxon>
        <taxon>Taphrinomycotina</taxon>
        <taxon>Taphrinomycetes</taxon>
        <taxon>Taphrinales</taxon>
        <taxon>Taphrinaceae</taxon>
        <taxon>Taphrina</taxon>
    </lineage>
</organism>
<accession>R4XGM7</accession>
<dbReference type="PANTHER" id="PTHR13410">
    <property type="entry name" value="PROTEIN PBDC1"/>
    <property type="match status" value="1"/>
</dbReference>
<name>R4XGM7_TAPDE</name>
<dbReference type="Proteomes" id="UP000013776">
    <property type="component" value="Unassembled WGS sequence"/>
</dbReference>
<dbReference type="eggNOG" id="KOG4093">
    <property type="taxonomic scope" value="Eukaryota"/>
</dbReference>
<gene>
    <name evidence="2" type="ORF">TAPDE_003957</name>
</gene>
<dbReference type="EMBL" id="CAHR02000163">
    <property type="protein sequence ID" value="CCG83632.1"/>
    <property type="molecule type" value="Genomic_DNA"/>
</dbReference>
<dbReference type="InterPro" id="IPR023139">
    <property type="entry name" value="PBDC1-like_dom_sf"/>
</dbReference>
<feature type="domain" description="Polysaccharide biosynthesis" evidence="1">
    <location>
        <begin position="25"/>
        <end position="155"/>
    </location>
</feature>
<dbReference type="STRING" id="1097556.R4XGM7"/>
<keyword evidence="3" id="KW-1185">Reference proteome</keyword>
<protein>
    <recommendedName>
        <fullName evidence="1">Polysaccharide biosynthesis domain-containing protein</fullName>
    </recommendedName>
</protein>
<dbReference type="GO" id="GO:0005737">
    <property type="term" value="C:cytoplasm"/>
    <property type="evidence" value="ECO:0007669"/>
    <property type="project" value="TreeGrafter"/>
</dbReference>
<dbReference type="InterPro" id="IPR008476">
    <property type="entry name" value="PBDC1_metazoa/fungi"/>
</dbReference>
<dbReference type="Pfam" id="PF04669">
    <property type="entry name" value="PBDC1"/>
    <property type="match status" value="1"/>
</dbReference>
<evidence type="ECO:0000313" key="2">
    <source>
        <dbReference type="EMBL" id="CCG83632.1"/>
    </source>
</evidence>
<dbReference type="VEuPathDB" id="FungiDB:TAPDE_003957"/>